<dbReference type="RefSeq" id="WP_207574997.1">
    <property type="nucleotide sequence ID" value="NZ_JAFNME010000010.1"/>
</dbReference>
<name>A0A939GV08_9BURK</name>
<evidence type="ECO:0000313" key="3">
    <source>
        <dbReference type="Proteomes" id="UP000664731"/>
    </source>
</evidence>
<organism evidence="2 3">
    <name type="scientific">Comamonas denitrificans</name>
    <dbReference type="NCBI Taxonomy" id="117506"/>
    <lineage>
        <taxon>Bacteria</taxon>
        <taxon>Pseudomonadati</taxon>
        <taxon>Pseudomonadota</taxon>
        <taxon>Betaproteobacteria</taxon>
        <taxon>Burkholderiales</taxon>
        <taxon>Comamonadaceae</taxon>
        <taxon>Comamonas</taxon>
    </lineage>
</organism>
<dbReference type="EMBL" id="JAFNME010000010">
    <property type="protein sequence ID" value="MBO1249477.1"/>
    <property type="molecule type" value="Genomic_DNA"/>
</dbReference>
<gene>
    <name evidence="2" type="ORF">J1777_06475</name>
</gene>
<protein>
    <submittedName>
        <fullName evidence="2">Uncharacterized protein</fullName>
    </submittedName>
</protein>
<reference evidence="2" key="1">
    <citation type="submission" date="2021-03" db="EMBL/GenBank/DDBJ databases">
        <title>Comamonas denitrificans.</title>
        <authorList>
            <person name="Finster K."/>
        </authorList>
    </citation>
    <scope>NUCLEOTIDE SEQUENCE</scope>
    <source>
        <strain evidence="2">MM2021_4</strain>
    </source>
</reference>
<keyword evidence="1" id="KW-1133">Transmembrane helix</keyword>
<keyword evidence="1" id="KW-0472">Membrane</keyword>
<dbReference type="InterPro" id="IPR008020">
    <property type="entry name" value="G8P"/>
</dbReference>
<dbReference type="Proteomes" id="UP000664731">
    <property type="component" value="Unassembled WGS sequence"/>
</dbReference>
<feature type="transmembrane region" description="Helical" evidence="1">
    <location>
        <begin position="50"/>
        <end position="74"/>
    </location>
</feature>
<accession>A0A939GV08</accession>
<dbReference type="AlphaFoldDB" id="A0A939GV08"/>
<comment type="caution">
    <text evidence="2">The sequence shown here is derived from an EMBL/GenBank/DDBJ whole genome shotgun (WGS) entry which is preliminary data.</text>
</comment>
<evidence type="ECO:0000256" key="1">
    <source>
        <dbReference type="SAM" id="Phobius"/>
    </source>
</evidence>
<keyword evidence="1" id="KW-0812">Transmembrane</keyword>
<evidence type="ECO:0000313" key="2">
    <source>
        <dbReference type="EMBL" id="MBO1249477.1"/>
    </source>
</evidence>
<dbReference type="Pfam" id="PF05356">
    <property type="entry name" value="Phage_Coat_B"/>
    <property type="match status" value="1"/>
</dbReference>
<feature type="transmembrane region" description="Helical" evidence="1">
    <location>
        <begin position="21"/>
        <end position="38"/>
    </location>
</feature>
<proteinExistence type="predicted"/>
<sequence>MMMFDSVKNAVITAAQNTKTLGLSVGTGLMVYGGKAFAAPPTAPDVADGVAFIESLLVPIGLLGAAFLIVGIAIKGWKIMRSV</sequence>
<keyword evidence="3" id="KW-1185">Reference proteome</keyword>